<dbReference type="AlphaFoldDB" id="A0A9P7A5N4"/>
<dbReference type="Proteomes" id="UP000714275">
    <property type="component" value="Unassembled WGS sequence"/>
</dbReference>
<feature type="transmembrane region" description="Helical" evidence="1">
    <location>
        <begin position="20"/>
        <end position="39"/>
    </location>
</feature>
<evidence type="ECO:0000256" key="1">
    <source>
        <dbReference type="SAM" id="Phobius"/>
    </source>
</evidence>
<evidence type="ECO:0000313" key="4">
    <source>
        <dbReference type="Proteomes" id="UP000714275"/>
    </source>
</evidence>
<dbReference type="InterPro" id="IPR045340">
    <property type="entry name" value="DUF6533"/>
</dbReference>
<feature type="transmembrane region" description="Helical" evidence="1">
    <location>
        <begin position="91"/>
        <end position="110"/>
    </location>
</feature>
<feature type="domain" description="DUF6533" evidence="2">
    <location>
        <begin position="22"/>
        <end position="67"/>
    </location>
</feature>
<accession>A0A9P7A5N4</accession>
<protein>
    <recommendedName>
        <fullName evidence="2">DUF6533 domain-containing protein</fullName>
    </recommendedName>
</protein>
<organism evidence="3 4">
    <name type="scientific">Suillus placidus</name>
    <dbReference type="NCBI Taxonomy" id="48579"/>
    <lineage>
        <taxon>Eukaryota</taxon>
        <taxon>Fungi</taxon>
        <taxon>Dikarya</taxon>
        <taxon>Basidiomycota</taxon>
        <taxon>Agaricomycotina</taxon>
        <taxon>Agaricomycetes</taxon>
        <taxon>Agaricomycetidae</taxon>
        <taxon>Boletales</taxon>
        <taxon>Suillineae</taxon>
        <taxon>Suillaceae</taxon>
        <taxon>Suillus</taxon>
    </lineage>
</organism>
<feature type="transmembrane region" description="Helical" evidence="1">
    <location>
        <begin position="223"/>
        <end position="242"/>
    </location>
</feature>
<reference evidence="3" key="1">
    <citation type="journal article" date="2020" name="New Phytol.">
        <title>Comparative genomics reveals dynamic genome evolution in host specialist ectomycorrhizal fungi.</title>
        <authorList>
            <person name="Lofgren L.A."/>
            <person name="Nguyen N.H."/>
            <person name="Vilgalys R."/>
            <person name="Ruytinx J."/>
            <person name="Liao H.L."/>
            <person name="Branco S."/>
            <person name="Kuo A."/>
            <person name="LaButti K."/>
            <person name="Lipzen A."/>
            <person name="Andreopoulos W."/>
            <person name="Pangilinan J."/>
            <person name="Riley R."/>
            <person name="Hundley H."/>
            <person name="Na H."/>
            <person name="Barry K."/>
            <person name="Grigoriev I.V."/>
            <person name="Stajich J.E."/>
            <person name="Kennedy P.G."/>
        </authorList>
    </citation>
    <scope>NUCLEOTIDE SEQUENCE</scope>
    <source>
        <strain evidence="3">DOB743</strain>
    </source>
</reference>
<gene>
    <name evidence="3" type="ORF">EV702DRAFT_1275582</name>
</gene>
<keyword evidence="1" id="KW-1133">Transmembrane helix</keyword>
<name>A0A9P7A5N4_9AGAM</name>
<comment type="caution">
    <text evidence="3">The sequence shown here is derived from an EMBL/GenBank/DDBJ whole genome shotgun (WGS) entry which is preliminary data.</text>
</comment>
<proteinExistence type="predicted"/>
<dbReference type="Pfam" id="PF20151">
    <property type="entry name" value="DUF6533"/>
    <property type="match status" value="1"/>
</dbReference>
<evidence type="ECO:0000259" key="2">
    <source>
        <dbReference type="Pfam" id="PF20151"/>
    </source>
</evidence>
<feature type="transmembrane region" description="Helical" evidence="1">
    <location>
        <begin position="51"/>
        <end position="71"/>
    </location>
</feature>
<feature type="transmembrane region" description="Helical" evidence="1">
    <location>
        <begin position="177"/>
        <end position="196"/>
    </location>
</feature>
<feature type="transmembrane region" description="Helical" evidence="1">
    <location>
        <begin position="254"/>
        <end position="276"/>
    </location>
</feature>
<keyword evidence="1" id="KW-0812">Transmembrane</keyword>
<feature type="transmembrane region" description="Helical" evidence="1">
    <location>
        <begin position="122"/>
        <end position="146"/>
    </location>
</feature>
<sequence>MTIISSDPTWWPLISSAQLLSYFIVVSSTAVVYDWTLTFGQEFELIWRQRWSLMTLLYVGVRYVGILYSVIYPLSTLPFPMSDEVGTSFWFAEAWISVVVNAMLGVIMMTRLHAMYQRSKKMLIFLVVVLLASTITSGVMTAMANIGAVGVEFVLSGYHVCVVEIAPNGANLGYESLISTAIWEILALFLAVWIVIKHFRELRQSPSGSTIGDCFTVLTKSHVFYFLVFAVVACLTLGALSPNISYSSSAGASVYNGTMTFAQMLQMFVLGPRLILSVREYNAKIVAESDEGTCMTSIAFQAGGDALTDRDALTCGDV</sequence>
<dbReference type="OrthoDB" id="2681966at2759"/>
<keyword evidence="4" id="KW-1185">Reference proteome</keyword>
<evidence type="ECO:0000313" key="3">
    <source>
        <dbReference type="EMBL" id="KAG1782180.1"/>
    </source>
</evidence>
<dbReference type="EMBL" id="JABBWD010000004">
    <property type="protein sequence ID" value="KAG1782180.1"/>
    <property type="molecule type" value="Genomic_DNA"/>
</dbReference>
<keyword evidence="1" id="KW-0472">Membrane</keyword>